<proteinExistence type="predicted"/>
<dbReference type="InterPro" id="IPR036412">
    <property type="entry name" value="HAD-like_sf"/>
</dbReference>
<gene>
    <name evidence="2" type="ORF">RUMHYD_00654</name>
</gene>
<dbReference type="Pfam" id="PF00702">
    <property type="entry name" value="Hydrolase"/>
    <property type="match status" value="1"/>
</dbReference>
<dbReference type="Gene3D" id="1.10.150.240">
    <property type="entry name" value="Putative phosphatase, domain 2"/>
    <property type="match status" value="1"/>
</dbReference>
<dbReference type="InterPro" id="IPR051540">
    <property type="entry name" value="S-2-haloacid_dehalogenase"/>
</dbReference>
<dbReference type="Gene3D" id="3.40.50.1000">
    <property type="entry name" value="HAD superfamily/HAD-like"/>
    <property type="match status" value="1"/>
</dbReference>
<dbReference type="GeneID" id="86821883"/>
<dbReference type="InterPro" id="IPR006439">
    <property type="entry name" value="HAD-SF_hydro_IA"/>
</dbReference>
<dbReference type="eggNOG" id="COG1011">
    <property type="taxonomic scope" value="Bacteria"/>
</dbReference>
<reference evidence="2 3" key="2">
    <citation type="submission" date="2009-02" db="EMBL/GenBank/DDBJ databases">
        <title>Draft genome sequence of Blautia hydrogenotrophica DSM 10507 (Ruminococcus hydrogenotrophicus DSM 10507).</title>
        <authorList>
            <person name="Sudarsanam P."/>
            <person name="Ley R."/>
            <person name="Guruge J."/>
            <person name="Turnbaugh P.J."/>
            <person name="Mahowald M."/>
            <person name="Liep D."/>
            <person name="Gordon J."/>
        </authorList>
    </citation>
    <scope>NUCLEOTIDE SEQUENCE [LARGE SCALE GENOMIC DNA]</scope>
    <source>
        <strain evidence="3">DSM 10507 / JCM 14656 / S5a33</strain>
    </source>
</reference>
<dbReference type="InterPro" id="IPR023214">
    <property type="entry name" value="HAD_sf"/>
</dbReference>
<dbReference type="SFLD" id="SFLDG01129">
    <property type="entry name" value="C1.5:_HAD__Beta-PGM__Phosphata"/>
    <property type="match status" value="1"/>
</dbReference>
<dbReference type="EMBL" id="ACBZ01000023">
    <property type="protein sequence ID" value="EEG50488.1"/>
    <property type="molecule type" value="Genomic_DNA"/>
</dbReference>
<dbReference type="PATRIC" id="fig|476272.21.peg.3660"/>
<dbReference type="InterPro" id="IPR023198">
    <property type="entry name" value="PGP-like_dom2"/>
</dbReference>
<dbReference type="SUPFAM" id="SSF56784">
    <property type="entry name" value="HAD-like"/>
    <property type="match status" value="1"/>
</dbReference>
<dbReference type="SFLD" id="SFLDS00003">
    <property type="entry name" value="Haloacid_Dehalogenase"/>
    <property type="match status" value="1"/>
</dbReference>
<keyword evidence="1" id="KW-0378">Hydrolase</keyword>
<protein>
    <recommendedName>
        <fullName evidence="4">HAD-hydrolase yfnB</fullName>
    </recommendedName>
</protein>
<dbReference type="Proteomes" id="UP000003100">
    <property type="component" value="Unassembled WGS sequence"/>
</dbReference>
<dbReference type="PANTHER" id="PTHR43316:SF3">
    <property type="entry name" value="HALOACID DEHALOGENASE, TYPE II (AFU_ORTHOLOGUE AFUA_2G07750)-RELATED"/>
    <property type="match status" value="1"/>
</dbReference>
<dbReference type="GO" id="GO:0016787">
    <property type="term" value="F:hydrolase activity"/>
    <property type="evidence" value="ECO:0007669"/>
    <property type="project" value="UniProtKB-KW"/>
</dbReference>
<name>C0CIJ0_BLAHS</name>
<evidence type="ECO:0008006" key="4">
    <source>
        <dbReference type="Google" id="ProtNLM"/>
    </source>
</evidence>
<dbReference type="RefSeq" id="WP_005946031.1">
    <property type="nucleotide sequence ID" value="NZ_CP136423.1"/>
</dbReference>
<evidence type="ECO:0000313" key="3">
    <source>
        <dbReference type="Proteomes" id="UP000003100"/>
    </source>
</evidence>
<dbReference type="AlphaFoldDB" id="C0CIJ0"/>
<comment type="caution">
    <text evidence="2">The sequence shown here is derived from an EMBL/GenBank/DDBJ whole genome shotgun (WGS) entry which is preliminary data.</text>
</comment>
<dbReference type="NCBIfam" id="TIGR01549">
    <property type="entry name" value="HAD-SF-IA-v1"/>
    <property type="match status" value="1"/>
</dbReference>
<organism evidence="2 3">
    <name type="scientific">Blautia hydrogenotrophica (strain DSM 10507 / JCM 14656 / S5a33)</name>
    <name type="common">Ruminococcus hydrogenotrophicus</name>
    <dbReference type="NCBI Taxonomy" id="476272"/>
    <lineage>
        <taxon>Bacteria</taxon>
        <taxon>Bacillati</taxon>
        <taxon>Bacillota</taxon>
        <taxon>Clostridia</taxon>
        <taxon>Lachnospirales</taxon>
        <taxon>Lachnospiraceae</taxon>
        <taxon>Blautia</taxon>
    </lineage>
</organism>
<evidence type="ECO:0000313" key="2">
    <source>
        <dbReference type="EMBL" id="EEG50488.1"/>
    </source>
</evidence>
<evidence type="ECO:0000256" key="1">
    <source>
        <dbReference type="ARBA" id="ARBA00022801"/>
    </source>
</evidence>
<dbReference type="PANTHER" id="PTHR43316">
    <property type="entry name" value="HYDROLASE, HALOACID DELAHOGENASE-RELATED"/>
    <property type="match status" value="1"/>
</dbReference>
<sequence length="221" mass="25307">MQKAIFMDYYGTVAHELGPIAQKVVKRIYETGTAASMEAILGFWWKIFRERLSLANGEKFRSQHDVAMECFCHITEHFQSTEDPRELLAQMEEHWRTTDIYPDVPGFLEEVRLPVYFVTNCDDDYVLANIQKHRLHPAGIITSEQAKFSKPRKEIFLYALEKTGLSHEEVIHIGDSISGDVKCPTSVGIQAIWLNREHREVPEGVSSASGLQEILPMLSQR</sequence>
<accession>C0CIJ0</accession>
<dbReference type="HOGENOM" id="CLU_045011_17_0_9"/>
<reference evidence="2 3" key="1">
    <citation type="submission" date="2009-01" db="EMBL/GenBank/DDBJ databases">
        <authorList>
            <person name="Fulton L."/>
            <person name="Clifton S."/>
            <person name="Fulton B."/>
            <person name="Xu J."/>
            <person name="Minx P."/>
            <person name="Pepin K.H."/>
            <person name="Johnson M."/>
            <person name="Bhonagiri V."/>
            <person name="Nash W.E."/>
            <person name="Mardis E.R."/>
            <person name="Wilson R.K."/>
        </authorList>
    </citation>
    <scope>NUCLEOTIDE SEQUENCE [LARGE SCALE GENOMIC DNA]</scope>
    <source>
        <strain evidence="3">DSM 10507 / JCM 14656 / S5a33</strain>
    </source>
</reference>
<keyword evidence="3" id="KW-1185">Reference proteome</keyword>